<accession>S3CH57</accession>
<evidence type="ECO:0000313" key="1">
    <source>
        <dbReference type="EMBL" id="EPE25777.1"/>
    </source>
</evidence>
<gene>
    <name evidence="1" type="ORF">GLAREA_01689</name>
</gene>
<sequence length="127" mass="14161">MAEGRGGGGDEMMVTRKMNESGLAVPGQEGKAAAAAAAHRPTRTGYDVCKQQVVEHSTSTWTIDRNEIGCPGVADCCWSTYDEWRHRMMLWMWMWMWMRRCDRRSGGPGPWVIGDVIVLQCPGSLTP</sequence>
<dbReference type="Proteomes" id="UP000016922">
    <property type="component" value="Unassembled WGS sequence"/>
</dbReference>
<keyword evidence="2" id="KW-1185">Reference proteome</keyword>
<dbReference type="GeneID" id="19460747"/>
<reference evidence="1 2" key="1">
    <citation type="journal article" date="2013" name="BMC Genomics">
        <title>Genomics-driven discovery of the pneumocandin biosynthetic gene cluster in the fungus Glarea lozoyensis.</title>
        <authorList>
            <person name="Chen L."/>
            <person name="Yue Q."/>
            <person name="Zhang X."/>
            <person name="Xiang M."/>
            <person name="Wang C."/>
            <person name="Li S."/>
            <person name="Che Y."/>
            <person name="Ortiz-Lopez F.J."/>
            <person name="Bills G.F."/>
            <person name="Liu X."/>
            <person name="An Z."/>
        </authorList>
    </citation>
    <scope>NUCLEOTIDE SEQUENCE [LARGE SCALE GENOMIC DNA]</scope>
    <source>
        <strain evidence="2">ATCC 20868 / MF5171</strain>
    </source>
</reference>
<dbReference type="KEGG" id="glz:GLAREA_01689"/>
<name>S3CH57_GLAL2</name>
<organism evidence="1 2">
    <name type="scientific">Glarea lozoyensis (strain ATCC 20868 / MF5171)</name>
    <dbReference type="NCBI Taxonomy" id="1116229"/>
    <lineage>
        <taxon>Eukaryota</taxon>
        <taxon>Fungi</taxon>
        <taxon>Dikarya</taxon>
        <taxon>Ascomycota</taxon>
        <taxon>Pezizomycotina</taxon>
        <taxon>Leotiomycetes</taxon>
        <taxon>Helotiales</taxon>
        <taxon>Helotiaceae</taxon>
        <taxon>Glarea</taxon>
    </lineage>
</organism>
<dbReference type="RefSeq" id="XP_008087096.1">
    <property type="nucleotide sequence ID" value="XM_008088905.1"/>
</dbReference>
<protein>
    <submittedName>
        <fullName evidence="1">Uncharacterized protein</fullName>
    </submittedName>
</protein>
<dbReference type="EMBL" id="KE145371">
    <property type="protein sequence ID" value="EPE25777.1"/>
    <property type="molecule type" value="Genomic_DNA"/>
</dbReference>
<dbReference type="AlphaFoldDB" id="S3CH57"/>
<dbReference type="HOGENOM" id="CLU_1970782_0_0_1"/>
<proteinExistence type="predicted"/>
<evidence type="ECO:0000313" key="2">
    <source>
        <dbReference type="Proteomes" id="UP000016922"/>
    </source>
</evidence>